<keyword evidence="3" id="KW-1185">Reference proteome</keyword>
<keyword evidence="1" id="KW-1133">Transmembrane helix</keyword>
<reference evidence="3" key="1">
    <citation type="journal article" date="2019" name="Int. J. Syst. Evol. Microbiol.">
        <title>The Global Catalogue of Microorganisms (GCM) 10K type strain sequencing project: providing services to taxonomists for standard genome sequencing and annotation.</title>
        <authorList>
            <consortium name="The Broad Institute Genomics Platform"/>
            <consortium name="The Broad Institute Genome Sequencing Center for Infectious Disease"/>
            <person name="Wu L."/>
            <person name="Ma J."/>
        </authorList>
    </citation>
    <scope>NUCLEOTIDE SEQUENCE [LARGE SCALE GENOMIC DNA]</scope>
    <source>
        <strain evidence="3">CGMCC 1.12664</strain>
    </source>
</reference>
<dbReference type="InterPro" id="IPR049802">
    <property type="entry name" value="RhsC-like_FIX"/>
</dbReference>
<dbReference type="RefSeq" id="WP_188476403.1">
    <property type="nucleotide sequence ID" value="NZ_BMFJ01000001.1"/>
</dbReference>
<keyword evidence="1" id="KW-0812">Transmembrane</keyword>
<dbReference type="CDD" id="cd20746">
    <property type="entry name" value="FIX_Ntox15_NUC_DUF4112_RhsA-like"/>
    <property type="match status" value="1"/>
</dbReference>
<gene>
    <name evidence="2" type="ORF">GCM10011360_08270</name>
</gene>
<proteinExistence type="predicted"/>
<accession>A0A917A1P3</accession>
<sequence>MTDQSGEYANAQAVAAGQSGEGTGGGCAACHLGNWVHVRYEYTDKSPVTDAVYVVQKPNNGEPGGEIIAEGPLTVTEGSAHSYVHVDLGDYDGEVEVYFYDDPDDVIPYEEPNPVKDERGWFEKSVDYITETTKDGLSWVGGTLMGDFNEDMTTSQIIANTVVTMVPVVDQIGDARDLAAHAKMLIWDKRHNDPWVWVGVVACLIGLIPTLGSLAKGIVRLTFKNLGNIGEILILINRCANKLGFKINGVRTINKVADELVARSGDFVKQFQDYLDILSGRITSTVGWVNKAAVAQLVAQIEVVKKLAADKIPESAKYVADLLRKGLKEAASFVAKGQNRSAIIVRRVTEAVIEIKVFKTWKEFAEKFKRADFDPNAPDVGAVPIDLRKFEQDELVRKKELRALLPELKKELDALGPDNPFKNYSTGELYDVLRTFDGKPRLRNFEEDPCEIYRVVQSDYSAGGEFWSPRKPAQTEAEWRNGNAVLQEWNSADGYVKMKAPPPKYGIMGDIAAQRSKKHPDLLLEGGQPQIYFPKAGGPSAKYDTIAPFGSVAEIEAKMARDGGGYYPTPWNEKNQSVALKGAVRAGTATECDK</sequence>
<feature type="transmembrane region" description="Helical" evidence="1">
    <location>
        <begin position="195"/>
        <end position="215"/>
    </location>
</feature>
<evidence type="ECO:0000313" key="2">
    <source>
        <dbReference type="EMBL" id="GGE22129.1"/>
    </source>
</evidence>
<organism evidence="2 3">
    <name type="scientific">Primorskyibacter flagellatus</name>
    <dbReference type="NCBI Taxonomy" id="1387277"/>
    <lineage>
        <taxon>Bacteria</taxon>
        <taxon>Pseudomonadati</taxon>
        <taxon>Pseudomonadota</taxon>
        <taxon>Alphaproteobacteria</taxon>
        <taxon>Rhodobacterales</taxon>
        <taxon>Roseobacteraceae</taxon>
        <taxon>Primorskyibacter</taxon>
    </lineage>
</organism>
<keyword evidence="1" id="KW-0472">Membrane</keyword>
<comment type="caution">
    <text evidence="2">The sequence shown here is derived from an EMBL/GenBank/DDBJ whole genome shotgun (WGS) entry which is preliminary data.</text>
</comment>
<evidence type="ECO:0000256" key="1">
    <source>
        <dbReference type="SAM" id="Phobius"/>
    </source>
</evidence>
<dbReference type="EMBL" id="BMFJ01000001">
    <property type="protein sequence ID" value="GGE22129.1"/>
    <property type="molecule type" value="Genomic_DNA"/>
</dbReference>
<name>A0A917A1P3_9RHOB</name>
<dbReference type="AlphaFoldDB" id="A0A917A1P3"/>
<dbReference type="Proteomes" id="UP000612855">
    <property type="component" value="Unassembled WGS sequence"/>
</dbReference>
<evidence type="ECO:0000313" key="3">
    <source>
        <dbReference type="Proteomes" id="UP000612855"/>
    </source>
</evidence>
<protein>
    <submittedName>
        <fullName evidence="2">Uncharacterized protein</fullName>
    </submittedName>
</protein>